<feature type="region of interest" description="Disordered" evidence="1">
    <location>
        <begin position="48"/>
        <end position="70"/>
    </location>
</feature>
<dbReference type="AlphaFoldDB" id="A0AAE1ARL7"/>
<proteinExistence type="predicted"/>
<reference evidence="2" key="1">
    <citation type="journal article" date="2023" name="G3 (Bethesda)">
        <title>A reference genome for the long-term kleptoplast-retaining sea slug Elysia crispata morphotype clarki.</title>
        <authorList>
            <person name="Eastman K.E."/>
            <person name="Pendleton A.L."/>
            <person name="Shaikh M.A."/>
            <person name="Suttiyut T."/>
            <person name="Ogas R."/>
            <person name="Tomko P."/>
            <person name="Gavelis G."/>
            <person name="Widhalm J.R."/>
            <person name="Wisecaver J.H."/>
        </authorList>
    </citation>
    <scope>NUCLEOTIDE SEQUENCE</scope>
    <source>
        <strain evidence="2">ECLA1</strain>
    </source>
</reference>
<gene>
    <name evidence="2" type="ORF">RRG08_055318</name>
</gene>
<sequence>MIGEGWGGGLEGRPLVTGWTPHLFKLSRQREDNIAALVQFAVNRATVGHGRLPPGTRFEPRQPRHGCNRLPAGQLTAISDAVGKSQTGSASGQID</sequence>
<accession>A0AAE1ARL7</accession>
<evidence type="ECO:0000313" key="2">
    <source>
        <dbReference type="EMBL" id="KAK3792051.1"/>
    </source>
</evidence>
<organism evidence="2 3">
    <name type="scientific">Elysia crispata</name>
    <name type="common">lettuce slug</name>
    <dbReference type="NCBI Taxonomy" id="231223"/>
    <lineage>
        <taxon>Eukaryota</taxon>
        <taxon>Metazoa</taxon>
        <taxon>Spiralia</taxon>
        <taxon>Lophotrochozoa</taxon>
        <taxon>Mollusca</taxon>
        <taxon>Gastropoda</taxon>
        <taxon>Heterobranchia</taxon>
        <taxon>Euthyneura</taxon>
        <taxon>Panpulmonata</taxon>
        <taxon>Sacoglossa</taxon>
        <taxon>Placobranchoidea</taxon>
        <taxon>Plakobranchidae</taxon>
        <taxon>Elysia</taxon>
    </lineage>
</organism>
<protein>
    <submittedName>
        <fullName evidence="2">Uncharacterized protein</fullName>
    </submittedName>
</protein>
<dbReference type="Proteomes" id="UP001283361">
    <property type="component" value="Unassembled WGS sequence"/>
</dbReference>
<keyword evidence="3" id="KW-1185">Reference proteome</keyword>
<name>A0AAE1ARL7_9GAST</name>
<dbReference type="EMBL" id="JAWDGP010001389">
    <property type="protein sequence ID" value="KAK3792051.1"/>
    <property type="molecule type" value="Genomic_DNA"/>
</dbReference>
<evidence type="ECO:0000256" key="1">
    <source>
        <dbReference type="SAM" id="MobiDB-lite"/>
    </source>
</evidence>
<comment type="caution">
    <text evidence="2">The sequence shown here is derived from an EMBL/GenBank/DDBJ whole genome shotgun (WGS) entry which is preliminary data.</text>
</comment>
<evidence type="ECO:0000313" key="3">
    <source>
        <dbReference type="Proteomes" id="UP001283361"/>
    </source>
</evidence>